<keyword evidence="1" id="KW-0677">Repeat</keyword>
<dbReference type="PANTHER" id="PTHR22904">
    <property type="entry name" value="TPR REPEAT CONTAINING PROTEIN"/>
    <property type="match status" value="1"/>
</dbReference>
<evidence type="ECO:0000256" key="2">
    <source>
        <dbReference type="ARBA" id="ARBA00022803"/>
    </source>
</evidence>
<evidence type="ECO:0000313" key="6">
    <source>
        <dbReference type="Proteomes" id="UP001611383"/>
    </source>
</evidence>
<accession>A0ABY9WS99</accession>
<feature type="region of interest" description="Disordered" evidence="4">
    <location>
        <begin position="1"/>
        <end position="20"/>
    </location>
</feature>
<dbReference type="Gene3D" id="1.25.40.10">
    <property type="entry name" value="Tetratricopeptide repeat domain"/>
    <property type="match status" value="1"/>
</dbReference>
<feature type="compositionally biased region" description="Polar residues" evidence="4">
    <location>
        <begin position="1"/>
        <end position="13"/>
    </location>
</feature>
<protein>
    <submittedName>
        <fullName evidence="5">Tetratricopeptide repeat protein</fullName>
    </submittedName>
</protein>
<dbReference type="InterPro" id="IPR019734">
    <property type="entry name" value="TPR_rpt"/>
</dbReference>
<feature type="repeat" description="TPR" evidence="3">
    <location>
        <begin position="90"/>
        <end position="123"/>
    </location>
</feature>
<proteinExistence type="predicted"/>
<keyword evidence="6" id="KW-1185">Reference proteome</keyword>
<organism evidence="5 6">
    <name type="scientific">Archangium minus</name>
    <dbReference type="NCBI Taxonomy" id="83450"/>
    <lineage>
        <taxon>Bacteria</taxon>
        <taxon>Pseudomonadati</taxon>
        <taxon>Myxococcota</taxon>
        <taxon>Myxococcia</taxon>
        <taxon>Myxococcales</taxon>
        <taxon>Cystobacterineae</taxon>
        <taxon>Archangiaceae</taxon>
        <taxon>Archangium</taxon>
    </lineage>
</organism>
<evidence type="ECO:0000313" key="5">
    <source>
        <dbReference type="EMBL" id="WNG45672.1"/>
    </source>
</evidence>
<dbReference type="EMBL" id="CP043494">
    <property type="protein sequence ID" value="WNG45672.1"/>
    <property type="molecule type" value="Genomic_DNA"/>
</dbReference>
<dbReference type="PANTHER" id="PTHR22904:SF523">
    <property type="entry name" value="STRESS-INDUCED-PHOSPHOPROTEIN 1"/>
    <property type="match status" value="1"/>
</dbReference>
<evidence type="ECO:0000256" key="3">
    <source>
        <dbReference type="PROSITE-ProRule" id="PRU00339"/>
    </source>
</evidence>
<gene>
    <name evidence="5" type="ORF">F0U60_17355</name>
</gene>
<dbReference type="SMART" id="SM00028">
    <property type="entry name" value="TPR"/>
    <property type="match status" value="3"/>
</dbReference>
<dbReference type="Pfam" id="PF13432">
    <property type="entry name" value="TPR_16"/>
    <property type="match status" value="2"/>
</dbReference>
<dbReference type="PROSITE" id="PS50005">
    <property type="entry name" value="TPR"/>
    <property type="match status" value="2"/>
</dbReference>
<dbReference type="SUPFAM" id="SSF48452">
    <property type="entry name" value="TPR-like"/>
    <property type="match status" value="1"/>
</dbReference>
<dbReference type="InterPro" id="IPR011990">
    <property type="entry name" value="TPR-like_helical_dom_sf"/>
</dbReference>
<evidence type="ECO:0000256" key="4">
    <source>
        <dbReference type="SAM" id="MobiDB-lite"/>
    </source>
</evidence>
<name>A0ABY9WS99_9BACT</name>
<dbReference type="Proteomes" id="UP001611383">
    <property type="component" value="Chromosome"/>
</dbReference>
<dbReference type="RefSeq" id="WP_395820975.1">
    <property type="nucleotide sequence ID" value="NZ_CP043494.1"/>
</dbReference>
<evidence type="ECO:0000256" key="1">
    <source>
        <dbReference type="ARBA" id="ARBA00022737"/>
    </source>
</evidence>
<keyword evidence="2 3" id="KW-0802">TPR repeat</keyword>
<sequence length="157" mass="17001">MTTESKATASTQDARPLSGPEMIERAMKGFQAYEQGRYEEARAVFVELAACDPSEGYYRTALGAICLAVDELDDALIHFNEALRLNPTDCPALVNRGEVHLRLGSLLEAAEDFSRVVALDPENKDPLSERARLLAEAARQSAAEEALQDSAESGTNG</sequence>
<feature type="repeat" description="TPR" evidence="3">
    <location>
        <begin position="56"/>
        <end position="89"/>
    </location>
</feature>
<reference evidence="5 6" key="1">
    <citation type="submission" date="2019-08" db="EMBL/GenBank/DDBJ databases">
        <title>Archangium and Cystobacter genomes.</title>
        <authorList>
            <person name="Chen I.-C.K."/>
            <person name="Wielgoss S."/>
        </authorList>
    </citation>
    <scope>NUCLEOTIDE SEQUENCE [LARGE SCALE GENOMIC DNA]</scope>
    <source>
        <strain evidence="5 6">Cbm 6</strain>
    </source>
</reference>